<sequence length="188" mass="20716">MPPPHTSRLLFLFLFLGNLWDGLAKSISDQGALEVLIRVQVFDNSDLSPLAEAAVDVYGNQSTLASSKAGKDGVVMVTFLYRPGSWVIVTATKQGFVTNSAPWHASRIPCEYCVSSLTITFSPQEWKECSVVVVYHHSISLIHTTLNVGHDCRSGFDKLINTLFCYDWGGVRTIEQQSTETGVCLIDD</sequence>
<protein>
    <recommendedName>
        <fullName evidence="2">FAM171 N-terminal domain-containing protein</fullName>
    </recommendedName>
</protein>
<feature type="chain" id="PRO_5001590090" description="FAM171 N-terminal domain-containing protein" evidence="1">
    <location>
        <begin position="25"/>
        <end position="188"/>
    </location>
</feature>
<dbReference type="PaxDb" id="8022-A0A060X140"/>
<feature type="signal peptide" evidence="1">
    <location>
        <begin position="1"/>
        <end position="24"/>
    </location>
</feature>
<dbReference type="AlphaFoldDB" id="A0A060X140"/>
<dbReference type="PANTHER" id="PTHR31626:SF3">
    <property type="entry name" value="PROTEIN FAM171A2"/>
    <property type="match status" value="1"/>
</dbReference>
<dbReference type="PANTHER" id="PTHR31626">
    <property type="entry name" value="SUSHI DOMAIN-CONTAINING PROTEIN"/>
    <property type="match status" value="1"/>
</dbReference>
<name>A0A060X140_ONCMY</name>
<dbReference type="InterPro" id="IPR048530">
    <property type="entry name" value="FAM171_N"/>
</dbReference>
<keyword evidence="1" id="KW-0732">Signal</keyword>
<dbReference type="Pfam" id="PF10577">
    <property type="entry name" value="FAM171A1-2-B_N"/>
    <property type="match status" value="1"/>
</dbReference>
<proteinExistence type="predicted"/>
<dbReference type="Proteomes" id="UP000193380">
    <property type="component" value="Unassembled WGS sequence"/>
</dbReference>
<accession>A0A060X140</accession>
<gene>
    <name evidence="3" type="ORF">GSONMT00055578001</name>
</gene>
<evidence type="ECO:0000256" key="1">
    <source>
        <dbReference type="SAM" id="SignalP"/>
    </source>
</evidence>
<evidence type="ECO:0000313" key="4">
    <source>
        <dbReference type="Proteomes" id="UP000193380"/>
    </source>
</evidence>
<reference evidence="3" key="2">
    <citation type="submission" date="2014-03" db="EMBL/GenBank/DDBJ databases">
        <authorList>
            <person name="Genoscope - CEA"/>
        </authorList>
    </citation>
    <scope>NUCLEOTIDE SEQUENCE</scope>
</reference>
<evidence type="ECO:0000313" key="3">
    <source>
        <dbReference type="EMBL" id="CDQ73273.1"/>
    </source>
</evidence>
<evidence type="ECO:0000259" key="2">
    <source>
        <dbReference type="Pfam" id="PF10577"/>
    </source>
</evidence>
<feature type="domain" description="FAM171 N-terminal" evidence="2">
    <location>
        <begin position="35"/>
        <end position="142"/>
    </location>
</feature>
<dbReference type="EMBL" id="FR904891">
    <property type="protein sequence ID" value="CDQ73273.1"/>
    <property type="molecule type" value="Genomic_DNA"/>
</dbReference>
<dbReference type="InterPro" id="IPR018890">
    <property type="entry name" value="FAM171"/>
</dbReference>
<reference evidence="3" key="1">
    <citation type="journal article" date="2014" name="Nat. Commun.">
        <title>The rainbow trout genome provides novel insights into evolution after whole-genome duplication in vertebrates.</title>
        <authorList>
            <person name="Berthelot C."/>
            <person name="Brunet F."/>
            <person name="Chalopin D."/>
            <person name="Juanchich A."/>
            <person name="Bernard M."/>
            <person name="Noel B."/>
            <person name="Bento P."/>
            <person name="Da Silva C."/>
            <person name="Labadie K."/>
            <person name="Alberti A."/>
            <person name="Aury J.M."/>
            <person name="Louis A."/>
            <person name="Dehais P."/>
            <person name="Bardou P."/>
            <person name="Montfort J."/>
            <person name="Klopp C."/>
            <person name="Cabau C."/>
            <person name="Gaspin C."/>
            <person name="Thorgaard G.H."/>
            <person name="Boussaha M."/>
            <person name="Quillet E."/>
            <person name="Guyomard R."/>
            <person name="Galiana D."/>
            <person name="Bobe J."/>
            <person name="Volff J.N."/>
            <person name="Genet C."/>
            <person name="Wincker P."/>
            <person name="Jaillon O."/>
            <person name="Roest Crollius H."/>
            <person name="Guiguen Y."/>
        </authorList>
    </citation>
    <scope>NUCLEOTIDE SEQUENCE [LARGE SCALE GENOMIC DNA]</scope>
</reference>
<organism evidence="3 4">
    <name type="scientific">Oncorhynchus mykiss</name>
    <name type="common">Rainbow trout</name>
    <name type="synonym">Salmo gairdneri</name>
    <dbReference type="NCBI Taxonomy" id="8022"/>
    <lineage>
        <taxon>Eukaryota</taxon>
        <taxon>Metazoa</taxon>
        <taxon>Chordata</taxon>
        <taxon>Craniata</taxon>
        <taxon>Vertebrata</taxon>
        <taxon>Euteleostomi</taxon>
        <taxon>Actinopterygii</taxon>
        <taxon>Neopterygii</taxon>
        <taxon>Teleostei</taxon>
        <taxon>Protacanthopterygii</taxon>
        <taxon>Salmoniformes</taxon>
        <taxon>Salmonidae</taxon>
        <taxon>Salmoninae</taxon>
        <taxon>Oncorhynchus</taxon>
    </lineage>
</organism>